<organism evidence="3 4">
    <name type="scientific">Pseudonocardia benzenivorans</name>
    <dbReference type="NCBI Taxonomy" id="228005"/>
    <lineage>
        <taxon>Bacteria</taxon>
        <taxon>Bacillati</taxon>
        <taxon>Actinomycetota</taxon>
        <taxon>Actinomycetes</taxon>
        <taxon>Pseudonocardiales</taxon>
        <taxon>Pseudonocardiaceae</taxon>
        <taxon>Pseudonocardia</taxon>
    </lineage>
</organism>
<dbReference type="SUPFAM" id="SSF46565">
    <property type="entry name" value="Chaperone J-domain"/>
    <property type="match status" value="1"/>
</dbReference>
<dbReference type="InterPro" id="IPR050817">
    <property type="entry name" value="DjlA_DnaK_co-chaperone"/>
</dbReference>
<evidence type="ECO:0000313" key="4">
    <source>
        <dbReference type="Proteomes" id="UP001597182"/>
    </source>
</evidence>
<evidence type="ECO:0000259" key="2">
    <source>
        <dbReference type="PROSITE" id="PS50076"/>
    </source>
</evidence>
<evidence type="ECO:0000256" key="1">
    <source>
        <dbReference type="SAM" id="MobiDB-lite"/>
    </source>
</evidence>
<feature type="domain" description="J" evidence="2">
    <location>
        <begin position="10"/>
        <end position="81"/>
    </location>
</feature>
<dbReference type="SMART" id="SM00271">
    <property type="entry name" value="DnaJ"/>
    <property type="match status" value="1"/>
</dbReference>
<dbReference type="Pfam" id="PF00226">
    <property type="entry name" value="DnaJ"/>
    <property type="match status" value="1"/>
</dbReference>
<protein>
    <submittedName>
        <fullName evidence="3">DnaJ domain-containing protein</fullName>
    </submittedName>
</protein>
<dbReference type="InterPro" id="IPR001623">
    <property type="entry name" value="DnaJ_domain"/>
</dbReference>
<dbReference type="PROSITE" id="PS50076">
    <property type="entry name" value="DNAJ_2"/>
    <property type="match status" value="1"/>
</dbReference>
<dbReference type="PRINTS" id="PR00625">
    <property type="entry name" value="JDOMAIN"/>
</dbReference>
<name>A0ABW3VE58_9PSEU</name>
<sequence length="130" mass="14190">MDGEGRATPDLYRVLGVPADADQEQLRRAYRRALRRLHPDTRGAAGDTRPDAAAEAALAHVLHAYQVLRDPIRRAHYDAARAAARARPGGPRPRNRAAPSATSAGREPRRAPRAEGRLVIRIGPLRIDLG</sequence>
<feature type="compositionally biased region" description="Low complexity" evidence="1">
    <location>
        <begin position="96"/>
        <end position="105"/>
    </location>
</feature>
<dbReference type="Proteomes" id="UP001597182">
    <property type="component" value="Unassembled WGS sequence"/>
</dbReference>
<keyword evidence="4" id="KW-1185">Reference proteome</keyword>
<feature type="region of interest" description="Disordered" evidence="1">
    <location>
        <begin position="79"/>
        <end position="115"/>
    </location>
</feature>
<dbReference type="InterPro" id="IPR036869">
    <property type="entry name" value="J_dom_sf"/>
</dbReference>
<dbReference type="Gene3D" id="1.10.287.110">
    <property type="entry name" value="DnaJ domain"/>
    <property type="match status" value="1"/>
</dbReference>
<comment type="caution">
    <text evidence="3">The sequence shown here is derived from an EMBL/GenBank/DDBJ whole genome shotgun (WGS) entry which is preliminary data.</text>
</comment>
<feature type="compositionally biased region" description="Basic and acidic residues" evidence="1">
    <location>
        <begin position="106"/>
        <end position="115"/>
    </location>
</feature>
<dbReference type="PANTHER" id="PTHR24074">
    <property type="entry name" value="CO-CHAPERONE PROTEIN DJLA"/>
    <property type="match status" value="1"/>
</dbReference>
<accession>A0ABW3VE58</accession>
<gene>
    <name evidence="3" type="ORF">ACFQ34_06815</name>
</gene>
<dbReference type="RefSeq" id="WP_346089802.1">
    <property type="nucleotide sequence ID" value="NZ_BAABKS010000005.1"/>
</dbReference>
<dbReference type="EMBL" id="JBHTMB010000048">
    <property type="protein sequence ID" value="MFD1232993.1"/>
    <property type="molecule type" value="Genomic_DNA"/>
</dbReference>
<reference evidence="4" key="1">
    <citation type="journal article" date="2019" name="Int. J. Syst. Evol. Microbiol.">
        <title>The Global Catalogue of Microorganisms (GCM) 10K type strain sequencing project: providing services to taxonomists for standard genome sequencing and annotation.</title>
        <authorList>
            <consortium name="The Broad Institute Genomics Platform"/>
            <consortium name="The Broad Institute Genome Sequencing Center for Infectious Disease"/>
            <person name="Wu L."/>
            <person name="Ma J."/>
        </authorList>
    </citation>
    <scope>NUCLEOTIDE SEQUENCE [LARGE SCALE GENOMIC DNA]</scope>
    <source>
        <strain evidence="4">CCUG 49018</strain>
    </source>
</reference>
<proteinExistence type="predicted"/>
<feature type="compositionally biased region" description="Low complexity" evidence="1">
    <location>
        <begin position="80"/>
        <end position="89"/>
    </location>
</feature>
<evidence type="ECO:0000313" key="3">
    <source>
        <dbReference type="EMBL" id="MFD1232993.1"/>
    </source>
</evidence>